<gene>
    <name evidence="1" type="ORF">8F11_90</name>
</gene>
<reference evidence="1" key="1">
    <citation type="submission" date="2017-06" db="EMBL/GenBank/DDBJ databases">
        <title>Novel phages from South African skin metaviromes.</title>
        <authorList>
            <person name="van Zyl L.J."/>
            <person name="Abrahams Y."/>
            <person name="Stander E.A."/>
            <person name="Kirby B.M."/>
            <person name="Clavaud C."/>
            <person name="Farcet C."/>
            <person name="Breton L."/>
            <person name="Trindade M.I."/>
        </authorList>
    </citation>
    <scope>NUCLEOTIDE SEQUENCE</scope>
</reference>
<organism evidence="1">
    <name type="scientific">uncultured Caudovirales phage</name>
    <dbReference type="NCBI Taxonomy" id="2100421"/>
    <lineage>
        <taxon>Viruses</taxon>
        <taxon>Duplodnaviria</taxon>
        <taxon>Heunggongvirae</taxon>
        <taxon>Uroviricota</taxon>
        <taxon>Caudoviricetes</taxon>
        <taxon>Peduoviridae</taxon>
        <taxon>Maltschvirus</taxon>
        <taxon>Maltschvirus maltsch</taxon>
    </lineage>
</organism>
<dbReference type="EMBL" id="MF417871">
    <property type="protein sequence ID" value="ASN68125.1"/>
    <property type="molecule type" value="Genomic_DNA"/>
</dbReference>
<accession>A0A2H4IZT3</accession>
<protein>
    <submittedName>
        <fullName evidence="1">Uncharacterized protein</fullName>
    </submittedName>
</protein>
<sequence>MTDIARNQSHIHQTSCDHVFSFVSQDGVHIFKCESCGAEHEFIGDSKTEQHEA</sequence>
<proteinExistence type="predicted"/>
<evidence type="ECO:0000313" key="1">
    <source>
        <dbReference type="EMBL" id="ASN68125.1"/>
    </source>
</evidence>
<name>A0A2H4IZT3_9CAUD</name>